<sequence length="673" mass="73937">MARAISADGARAGAVLIERSYREGDETQFLRELVQNGLEAGATKIQLGIHWPSAAPDWAVGDLPEGYTFKIRPQRYRMVYYDNGSGMGERMVDYMAGLLDLDSKNQSAGDLHGNFAMGARVSTLPWNRAGVIVASWTKEFPEGRLMWLRFVPDRSVALGYYEAATLRWEDNGKPLLNEVAPADLFPEFVSDRPEWLGRPLGEAGEIGTGTMFLFLGNTGQEHTFLGPEGNWKTHTGPNYLTHRYYAHPPNVEIRYEDPRSSDVEAWAGRRRDRVNRSALDGSEPGPNDRIFNEPVRPTGLLMAGTLSRKAKSQSAAIPLPDGGRILVNLIHPDAVQKGGGRRGAEKPGISVLYKNELYHRRESARDYQKFAISSAKVYRRLSIIIEPREADGINDPLGGVFPASSRTSLNYVQPTSATASGRDLPWAVWEQTFIDNMPGFVIEAVEKSIPDDHEDIDQDIVDKVAQPFMKMFKRVIWFPRANGQVAGTTNGNGSGGTMGRRRGGGGGGINGSKHGGNNGSSAIGHQDGDEDGDTRDGFVSIPECHFDADSFDDEEINARPRIGVKYLPGKTGQLGKIMIDPRFPLLEDVEKYWIEHTAPPQHADARKAVQVVYKTAMACRVGQILALAEEQGLTEGELREGFMSDGALTASLFGLASEHSVIKSRLSGRLRKG</sequence>
<evidence type="ECO:0000313" key="2">
    <source>
        <dbReference type="EMBL" id="ADG97793.1"/>
    </source>
</evidence>
<name>D6ZFR9_SEGRD</name>
<keyword evidence="3" id="KW-1185">Reference proteome</keyword>
<dbReference type="InterPro" id="IPR036890">
    <property type="entry name" value="HATPase_C_sf"/>
</dbReference>
<organism evidence="2 3">
    <name type="scientific">Segniliparus rotundus (strain ATCC BAA-972 / CDC 1076 / CIP 108378 / DSM 44985 / JCM 13578)</name>
    <dbReference type="NCBI Taxonomy" id="640132"/>
    <lineage>
        <taxon>Bacteria</taxon>
        <taxon>Bacillati</taxon>
        <taxon>Actinomycetota</taxon>
        <taxon>Actinomycetes</taxon>
        <taxon>Mycobacteriales</taxon>
        <taxon>Segniliparaceae</taxon>
        <taxon>Segniliparus</taxon>
    </lineage>
</organism>
<gene>
    <name evidence="2" type="ordered locus">Srot_1325</name>
</gene>
<feature type="compositionally biased region" description="Gly residues" evidence="1">
    <location>
        <begin position="490"/>
        <end position="518"/>
    </location>
</feature>
<feature type="region of interest" description="Disordered" evidence="1">
    <location>
        <begin position="485"/>
        <end position="537"/>
    </location>
</feature>
<dbReference type="KEGG" id="srt:Srot_1325"/>
<proteinExistence type="predicted"/>
<dbReference type="HOGENOM" id="CLU_408198_0_0_11"/>
<dbReference type="AlphaFoldDB" id="D6ZFR9"/>
<evidence type="ECO:0000313" key="3">
    <source>
        <dbReference type="Proteomes" id="UP000002247"/>
    </source>
</evidence>
<protein>
    <submittedName>
        <fullName evidence="2">Uncharacterized protein</fullName>
    </submittedName>
</protein>
<evidence type="ECO:0000256" key="1">
    <source>
        <dbReference type="SAM" id="MobiDB-lite"/>
    </source>
</evidence>
<reference evidence="2 3" key="1">
    <citation type="journal article" date="2010" name="Stand. Genomic Sci.">
        <title>Complete genome sequence of Segniliparus rotundus type strain (CDC 1076).</title>
        <authorList>
            <person name="Sikorski J."/>
            <person name="Lapidus A."/>
            <person name="Copeland A."/>
            <person name="Misra M."/>
            <person name="Glavina Del Rio T."/>
            <person name="Nolan M."/>
            <person name="Lucas S."/>
            <person name="Chen F."/>
            <person name="Tice H."/>
            <person name="Cheng J.F."/>
            <person name="Jando M."/>
            <person name="Schneider S."/>
            <person name="Bruce D."/>
            <person name="Goodwin L."/>
            <person name="Pitluck S."/>
            <person name="Liolios K."/>
            <person name="Mikhailova N."/>
            <person name="Pati A."/>
            <person name="Ivanova N."/>
            <person name="Mavromatis K."/>
            <person name="Chen A."/>
            <person name="Palaniappan K."/>
            <person name="Chertkov O."/>
            <person name="Land M."/>
            <person name="Hauser L."/>
            <person name="Chang Y.J."/>
            <person name="Jeffries C.D."/>
            <person name="Brettin T."/>
            <person name="Detter J.C."/>
            <person name="Han C."/>
            <person name="Rohde M."/>
            <person name="Goker M."/>
            <person name="Bristow J."/>
            <person name="Eisen J.A."/>
            <person name="Markowitz V."/>
            <person name="Hugenholtz P."/>
            <person name="Kyrpides N.C."/>
            <person name="Klenk H.P."/>
        </authorList>
    </citation>
    <scope>NUCLEOTIDE SEQUENCE [LARGE SCALE GENOMIC DNA]</scope>
    <source>
        <strain evidence="3">ATCC BAA-972 / CDC 1076 / CIP 108378 / DSM 44985 / JCM 13578</strain>
    </source>
</reference>
<accession>D6ZFR9</accession>
<dbReference type="RefSeq" id="WP_013138247.1">
    <property type="nucleotide sequence ID" value="NC_014168.1"/>
</dbReference>
<dbReference type="EMBL" id="CP001958">
    <property type="protein sequence ID" value="ADG97793.1"/>
    <property type="molecule type" value="Genomic_DNA"/>
</dbReference>
<dbReference type="OrthoDB" id="5481225at2"/>
<dbReference type="Proteomes" id="UP000002247">
    <property type="component" value="Chromosome"/>
</dbReference>
<dbReference type="SUPFAM" id="SSF55874">
    <property type="entry name" value="ATPase domain of HSP90 chaperone/DNA topoisomerase II/histidine kinase"/>
    <property type="match status" value="1"/>
</dbReference>